<evidence type="ECO:0000313" key="8">
    <source>
        <dbReference type="Proteomes" id="UP000887575"/>
    </source>
</evidence>
<evidence type="ECO:0000256" key="5">
    <source>
        <dbReference type="ARBA" id="ARBA00023136"/>
    </source>
</evidence>
<dbReference type="InterPro" id="IPR004254">
    <property type="entry name" value="AdipoR/HlyIII-related"/>
</dbReference>
<evidence type="ECO:0000256" key="7">
    <source>
        <dbReference type="SAM" id="Phobius"/>
    </source>
</evidence>
<accession>A0AAF3F2K0</accession>
<evidence type="ECO:0000313" key="9">
    <source>
        <dbReference type="WBParaSite" id="MBELARI_LOCUS20758.2"/>
    </source>
</evidence>
<feature type="transmembrane region" description="Helical" evidence="7">
    <location>
        <begin position="190"/>
        <end position="210"/>
    </location>
</feature>
<keyword evidence="6" id="KW-0862">Zinc</keyword>
<dbReference type="PANTHER" id="PTHR20855:SF92">
    <property type="entry name" value="PROGESTIN AND ADIPOQ RECEPTOR FAMILY MEMBER 3-LIKE"/>
    <property type="match status" value="1"/>
</dbReference>
<comment type="subcellular location">
    <subcellularLocation>
        <location evidence="1">Membrane</location>
        <topology evidence="1">Multi-pass membrane protein</topology>
    </subcellularLocation>
</comment>
<dbReference type="GO" id="GO:0016020">
    <property type="term" value="C:membrane"/>
    <property type="evidence" value="ECO:0007669"/>
    <property type="project" value="UniProtKB-SubCell"/>
</dbReference>
<dbReference type="Pfam" id="PF03006">
    <property type="entry name" value="HlyIII"/>
    <property type="match status" value="1"/>
</dbReference>
<evidence type="ECO:0000256" key="3">
    <source>
        <dbReference type="ARBA" id="ARBA00022692"/>
    </source>
</evidence>
<keyword evidence="6" id="KW-0479">Metal-binding</keyword>
<comment type="similarity">
    <text evidence="2">Belongs to the ADIPOR family.</text>
</comment>
<evidence type="ECO:0000256" key="2">
    <source>
        <dbReference type="ARBA" id="ARBA00007018"/>
    </source>
</evidence>
<feature type="binding site" evidence="6">
    <location>
        <position position="258"/>
    </location>
    <ligand>
        <name>Zn(2+)</name>
        <dbReference type="ChEBI" id="CHEBI:29105"/>
    </ligand>
</feature>
<dbReference type="GO" id="GO:0038023">
    <property type="term" value="F:signaling receptor activity"/>
    <property type="evidence" value="ECO:0007669"/>
    <property type="project" value="TreeGrafter"/>
</dbReference>
<feature type="transmembrane region" description="Helical" evidence="7">
    <location>
        <begin position="292"/>
        <end position="313"/>
    </location>
</feature>
<keyword evidence="3 7" id="KW-0812">Transmembrane</keyword>
<dbReference type="WBParaSite" id="MBELARI_LOCUS20758.2">
    <property type="protein sequence ID" value="MBELARI_LOCUS20758.2"/>
    <property type="gene ID" value="MBELARI_LOCUS20758"/>
</dbReference>
<feature type="transmembrane region" description="Helical" evidence="7">
    <location>
        <begin position="120"/>
        <end position="142"/>
    </location>
</feature>
<evidence type="ECO:0000256" key="6">
    <source>
        <dbReference type="PIRSR" id="PIRSR604254-1"/>
    </source>
</evidence>
<dbReference type="GO" id="GO:0046872">
    <property type="term" value="F:metal ion binding"/>
    <property type="evidence" value="ECO:0007669"/>
    <property type="project" value="UniProtKB-KW"/>
</dbReference>
<feature type="transmembrane region" description="Helical" evidence="7">
    <location>
        <begin position="222"/>
        <end position="241"/>
    </location>
</feature>
<evidence type="ECO:0000256" key="1">
    <source>
        <dbReference type="ARBA" id="ARBA00004141"/>
    </source>
</evidence>
<keyword evidence="5 7" id="KW-0472">Membrane</keyword>
<name>A0AAF3F2K0_9BILA</name>
<evidence type="ECO:0000256" key="4">
    <source>
        <dbReference type="ARBA" id="ARBA00022989"/>
    </source>
</evidence>
<dbReference type="AlphaFoldDB" id="A0AAF3F2K0"/>
<feature type="transmembrane region" description="Helical" evidence="7">
    <location>
        <begin position="60"/>
        <end position="79"/>
    </location>
</feature>
<feature type="transmembrane region" description="Helical" evidence="7">
    <location>
        <begin position="91"/>
        <end position="108"/>
    </location>
</feature>
<sequence length="318" mass="37106">MFEERPLLRHTVEPSSSFVSHELNSMSMILVMSSSMIGYRPLNRSHLYYCRSAFGVHNEVVNIWTHFVPFLMMLFIYILPELQSTDPRPTLLLLYFGIATLVGCSTVAHTMHSRSYLDHFFWWCIDFSGIAIWSMSAGITRWQLEDHRGEFFDWVFPVLLVVLVGIQFISTSFLFVAFPHWKYRLQLTRMLTCLVVAIYVHLPGALQLFKALFEWTFTPREWLQWQAIIWLAASGVFMGAGVPERWFPGRFDLLGYGHQLFHVCINLVNWNLIEEARVEMETRTTPVKSDRIQIASMILLFSTAAIGYINYYLKKVCF</sequence>
<feature type="transmembrane region" description="Helical" evidence="7">
    <location>
        <begin position="154"/>
        <end position="178"/>
    </location>
</feature>
<dbReference type="PANTHER" id="PTHR20855">
    <property type="entry name" value="ADIPOR/PROGESTIN RECEPTOR-RELATED"/>
    <property type="match status" value="1"/>
</dbReference>
<dbReference type="Proteomes" id="UP000887575">
    <property type="component" value="Unassembled WGS sequence"/>
</dbReference>
<organism evidence="8 9">
    <name type="scientific">Mesorhabditis belari</name>
    <dbReference type="NCBI Taxonomy" id="2138241"/>
    <lineage>
        <taxon>Eukaryota</taxon>
        <taxon>Metazoa</taxon>
        <taxon>Ecdysozoa</taxon>
        <taxon>Nematoda</taxon>
        <taxon>Chromadorea</taxon>
        <taxon>Rhabditida</taxon>
        <taxon>Rhabditina</taxon>
        <taxon>Rhabditomorpha</taxon>
        <taxon>Rhabditoidea</taxon>
        <taxon>Rhabditidae</taxon>
        <taxon>Mesorhabditinae</taxon>
        <taxon>Mesorhabditis</taxon>
    </lineage>
</organism>
<feature type="binding site" evidence="6">
    <location>
        <position position="262"/>
    </location>
    <ligand>
        <name>Zn(2+)</name>
        <dbReference type="ChEBI" id="CHEBI:29105"/>
    </ligand>
</feature>
<feature type="binding site" evidence="6">
    <location>
        <position position="109"/>
    </location>
    <ligand>
        <name>Zn(2+)</name>
        <dbReference type="ChEBI" id="CHEBI:29105"/>
    </ligand>
</feature>
<reference evidence="9" key="1">
    <citation type="submission" date="2024-02" db="UniProtKB">
        <authorList>
            <consortium name="WormBaseParasite"/>
        </authorList>
    </citation>
    <scope>IDENTIFICATION</scope>
</reference>
<protein>
    <submittedName>
        <fullName evidence="9">Uncharacterized protein</fullName>
    </submittedName>
</protein>
<keyword evidence="8" id="KW-1185">Reference proteome</keyword>
<keyword evidence="4 7" id="KW-1133">Transmembrane helix</keyword>
<proteinExistence type="inferred from homology"/>